<gene>
    <name evidence="2" type="ORF">KL86DYS1_12055</name>
</gene>
<dbReference type="Gene3D" id="1.20.120.680">
    <property type="entry name" value="Formiminotetrahydrofolate cyclodeaminase monomer, up-and-down helical bundle"/>
    <property type="match status" value="1"/>
</dbReference>
<dbReference type="GO" id="GO:0003824">
    <property type="term" value="F:catalytic activity"/>
    <property type="evidence" value="ECO:0007669"/>
    <property type="project" value="InterPro"/>
</dbReference>
<dbReference type="RefSeq" id="WP_296940562.1">
    <property type="nucleotide sequence ID" value="NZ_LT599032.1"/>
</dbReference>
<accession>A0A212JEZ2</accession>
<feature type="domain" description="Cyclodeaminase/cyclohydrolase" evidence="1">
    <location>
        <begin position="6"/>
        <end position="185"/>
    </location>
</feature>
<proteinExistence type="predicted"/>
<name>A0A212JEZ2_9BACT</name>
<evidence type="ECO:0000313" key="2">
    <source>
        <dbReference type="EMBL" id="SBV97996.1"/>
    </source>
</evidence>
<dbReference type="InterPro" id="IPR036178">
    <property type="entry name" value="Formintransfe-cycloase-like_sf"/>
</dbReference>
<reference evidence="2" key="1">
    <citation type="submission" date="2016-04" db="EMBL/GenBank/DDBJ databases">
        <authorList>
            <person name="Evans L.H."/>
            <person name="Alamgir A."/>
            <person name="Owens N."/>
            <person name="Weber N.D."/>
            <person name="Virtaneva K."/>
            <person name="Barbian K."/>
            <person name="Babar A."/>
            <person name="Rosenke K."/>
        </authorList>
    </citation>
    <scope>NUCLEOTIDE SEQUENCE</scope>
    <source>
        <strain evidence="2">86-1</strain>
    </source>
</reference>
<dbReference type="EMBL" id="FLUM01000001">
    <property type="protein sequence ID" value="SBV97996.1"/>
    <property type="molecule type" value="Genomic_DNA"/>
</dbReference>
<protein>
    <recommendedName>
        <fullName evidence="1">Cyclodeaminase/cyclohydrolase domain-containing protein</fullName>
    </recommendedName>
</protein>
<organism evidence="2">
    <name type="scientific">uncultured Dysgonomonas sp</name>
    <dbReference type="NCBI Taxonomy" id="206096"/>
    <lineage>
        <taxon>Bacteria</taxon>
        <taxon>Pseudomonadati</taxon>
        <taxon>Bacteroidota</taxon>
        <taxon>Bacteroidia</taxon>
        <taxon>Bacteroidales</taxon>
        <taxon>Dysgonomonadaceae</taxon>
        <taxon>Dysgonomonas</taxon>
        <taxon>environmental samples</taxon>
    </lineage>
</organism>
<sequence length="207" mass="22409">MLVNLTVKEFLSQTAGNDPVPGGGSIAALNAAISAALAEMVANLTIGKKKYEDKEEMMKKLAASANNYRALFIHDIDADSDAYDQVFAAFKLPKETDEEKAERSKQIQATTTIAADVPMDVARKAFAIMEVIEEVAEHGNQNAITDACVSMMTARTAVLGAILNVKINLSALKDEEYVARMREECGQLEKAAVAKEQALLEKVNKTL</sequence>
<evidence type="ECO:0000259" key="1">
    <source>
        <dbReference type="Pfam" id="PF04961"/>
    </source>
</evidence>
<dbReference type="SUPFAM" id="SSF101262">
    <property type="entry name" value="Methenyltetrahydrofolate cyclohydrolase-like"/>
    <property type="match status" value="1"/>
</dbReference>
<dbReference type="Pfam" id="PF04961">
    <property type="entry name" value="FTCD_C"/>
    <property type="match status" value="1"/>
</dbReference>
<dbReference type="InterPro" id="IPR007044">
    <property type="entry name" value="Cyclodeamin/CycHdrlase"/>
</dbReference>
<dbReference type="AlphaFoldDB" id="A0A212JEZ2"/>